<keyword evidence="2" id="KW-1003">Cell membrane</keyword>
<dbReference type="InterPro" id="IPR004117">
    <property type="entry name" value="7tm6_olfct_rcpt"/>
</dbReference>
<evidence type="ECO:0000256" key="1">
    <source>
        <dbReference type="ARBA" id="ARBA00004651"/>
    </source>
</evidence>
<keyword evidence="3 10" id="KW-0716">Sensory transduction</keyword>
<proteinExistence type="evidence at transcript level"/>
<dbReference type="GO" id="GO:0007165">
    <property type="term" value="P:signal transduction"/>
    <property type="evidence" value="ECO:0007669"/>
    <property type="project" value="UniProtKB-KW"/>
</dbReference>
<dbReference type="PANTHER" id="PTHR21137">
    <property type="entry name" value="ODORANT RECEPTOR"/>
    <property type="match status" value="1"/>
</dbReference>
<dbReference type="PANTHER" id="PTHR21137:SF35">
    <property type="entry name" value="ODORANT RECEPTOR 19A-RELATED"/>
    <property type="match status" value="1"/>
</dbReference>
<feature type="transmembrane region" description="Helical" evidence="10">
    <location>
        <begin position="70"/>
        <end position="89"/>
    </location>
</feature>
<evidence type="ECO:0000256" key="4">
    <source>
        <dbReference type="ARBA" id="ARBA00022692"/>
    </source>
</evidence>
<feature type="transmembrane region" description="Helical" evidence="10">
    <location>
        <begin position="34"/>
        <end position="58"/>
    </location>
</feature>
<keyword evidence="4 10" id="KW-0812">Transmembrane</keyword>
<evidence type="ECO:0000256" key="6">
    <source>
        <dbReference type="ARBA" id="ARBA00022989"/>
    </source>
</evidence>
<evidence type="ECO:0000256" key="5">
    <source>
        <dbReference type="ARBA" id="ARBA00022725"/>
    </source>
</evidence>
<evidence type="ECO:0000256" key="7">
    <source>
        <dbReference type="ARBA" id="ARBA00023136"/>
    </source>
</evidence>
<dbReference type="EMBL" id="KY817063">
    <property type="protein sequence ID" value="AVH87279.1"/>
    <property type="molecule type" value="mRNA"/>
</dbReference>
<comment type="subcellular location">
    <subcellularLocation>
        <location evidence="1 10">Cell membrane</location>
        <topology evidence="1 10">Multi-pass membrane protein</topology>
    </subcellularLocation>
</comment>
<feature type="transmembrane region" description="Helical" evidence="10">
    <location>
        <begin position="281"/>
        <end position="304"/>
    </location>
</feature>
<dbReference type="GO" id="GO:0005549">
    <property type="term" value="F:odorant binding"/>
    <property type="evidence" value="ECO:0007669"/>
    <property type="project" value="InterPro"/>
</dbReference>
<keyword evidence="7 10" id="KW-0472">Membrane</keyword>
<evidence type="ECO:0000256" key="10">
    <source>
        <dbReference type="RuleBase" id="RU351113"/>
    </source>
</evidence>
<keyword evidence="9 10" id="KW-0807">Transducer</keyword>
<evidence type="ECO:0000256" key="9">
    <source>
        <dbReference type="ARBA" id="ARBA00023224"/>
    </source>
</evidence>
<keyword evidence="6 10" id="KW-1133">Transmembrane helix</keyword>
<dbReference type="AlphaFoldDB" id="A0A2P9JY75"/>
<evidence type="ECO:0000256" key="2">
    <source>
        <dbReference type="ARBA" id="ARBA00022475"/>
    </source>
</evidence>
<protein>
    <recommendedName>
        <fullName evidence="10">Odorant receptor</fullName>
    </recommendedName>
</protein>
<evidence type="ECO:0000256" key="3">
    <source>
        <dbReference type="ARBA" id="ARBA00022606"/>
    </source>
</evidence>
<name>A0A2P9JY75_HOLPA</name>
<keyword evidence="5 10" id="KW-0552">Olfaction</keyword>
<dbReference type="Pfam" id="PF02949">
    <property type="entry name" value="7tm_6"/>
    <property type="match status" value="1"/>
</dbReference>
<sequence length="410" mass="47647">MSDNFFNVNFTMLKMSGIWIPDPKSSLIVKILYWAYNFWWIGYSCLFFCPSELVYFATTLSNLEDLVKNVNMGMTHFLANIKVCLWFYYRKEIMGIIETLGAYGRRYESYGDFDNEKILRKAKKFKDIFSVLFLNFAMFTSISSCLICFYSTVKLDVPKGGRIELKLPYFSYIPWDYRSSKILFSIAIWYQFFPVFNYAYIIVGFDTLYTAILGYVSAQLDIIQGAFSTIRPRCMVRLGLELPESILTDPPELMNEMNKEMNKIVDHLQVLLDICIRLEEIYSYVILAQVMISLIVFCTCIFLVSLLPMFSLNFAAEMIYMIAIECQLLIYCVFGNKVTLSSSNIPNSIYNGDWYSSNISFKRSMLITMSRMQRPIYFTIGKFTPLTLSTFVTISRASYSFFAVLKNSDL</sequence>
<accession>A0A2P9JY75</accession>
<evidence type="ECO:0000313" key="11">
    <source>
        <dbReference type="EMBL" id="AVH87279.1"/>
    </source>
</evidence>
<evidence type="ECO:0000256" key="8">
    <source>
        <dbReference type="ARBA" id="ARBA00023170"/>
    </source>
</evidence>
<comment type="caution">
    <text evidence="10">Lacks conserved residue(s) required for the propagation of feature annotation.</text>
</comment>
<feature type="transmembrane region" description="Helical" evidence="10">
    <location>
        <begin position="310"/>
        <end position="334"/>
    </location>
</feature>
<dbReference type="SMR" id="A0A2P9JY75"/>
<keyword evidence="8 10" id="KW-0675">Receptor</keyword>
<dbReference type="GO" id="GO:0004984">
    <property type="term" value="F:olfactory receptor activity"/>
    <property type="evidence" value="ECO:0007669"/>
    <property type="project" value="InterPro"/>
</dbReference>
<dbReference type="GO" id="GO:0005886">
    <property type="term" value="C:plasma membrane"/>
    <property type="evidence" value="ECO:0007669"/>
    <property type="project" value="UniProtKB-SubCell"/>
</dbReference>
<feature type="transmembrane region" description="Helical" evidence="10">
    <location>
        <begin position="182"/>
        <end position="203"/>
    </location>
</feature>
<feature type="transmembrane region" description="Helical" evidence="10">
    <location>
        <begin position="128"/>
        <end position="152"/>
    </location>
</feature>
<organism evidence="11">
    <name type="scientific">Holotrichia parallela</name>
    <name type="common">Dark black chafer beetle</name>
    <name type="synonym">Pedinotrichia parallela</name>
    <dbReference type="NCBI Taxonomy" id="93412"/>
    <lineage>
        <taxon>Eukaryota</taxon>
        <taxon>Metazoa</taxon>
        <taxon>Ecdysozoa</taxon>
        <taxon>Arthropoda</taxon>
        <taxon>Hexapoda</taxon>
        <taxon>Insecta</taxon>
        <taxon>Pterygota</taxon>
        <taxon>Neoptera</taxon>
        <taxon>Endopterygota</taxon>
        <taxon>Coleoptera</taxon>
        <taxon>Polyphaga</taxon>
        <taxon>Scarabaeiformia</taxon>
        <taxon>Scarabaeidae</taxon>
        <taxon>Melolonthinae</taxon>
        <taxon>Holotrichia</taxon>
    </lineage>
</organism>
<comment type="similarity">
    <text evidence="10">Belongs to the insect chemoreceptor superfamily. Heteromeric odorant receptor channel (TC 1.A.69) family.</text>
</comment>
<reference evidence="11" key="1">
    <citation type="submission" date="2017-03" db="EMBL/GenBank/DDBJ databases">
        <authorList>
            <person name="Afonso C.L."/>
            <person name="Miller P.J."/>
            <person name="Scott M.A."/>
            <person name="Spackman E."/>
            <person name="Goraichik I."/>
            <person name="Dimitrov K.M."/>
            <person name="Suarez D.L."/>
            <person name="Swayne D.E."/>
        </authorList>
    </citation>
    <scope>NUCLEOTIDE SEQUENCE</scope>
    <source>
        <tissue evidence="11">Antenna</tissue>
    </source>
</reference>